<dbReference type="SUPFAM" id="SSF52540">
    <property type="entry name" value="P-loop containing nucleoside triphosphate hydrolases"/>
    <property type="match status" value="1"/>
</dbReference>
<dbReference type="Proteomes" id="UP000308267">
    <property type="component" value="Unassembled WGS sequence"/>
</dbReference>
<comment type="subcellular location">
    <subcellularLocation>
        <location evidence="1">Cytoplasm</location>
        <location evidence="1">Cytoskeleton</location>
    </subcellularLocation>
</comment>
<dbReference type="PROSITE" id="PS50067">
    <property type="entry name" value="KINESIN_MOTOR_2"/>
    <property type="match status" value="1"/>
</dbReference>
<feature type="coiled-coil region" evidence="12">
    <location>
        <begin position="466"/>
        <end position="584"/>
    </location>
</feature>
<evidence type="ECO:0000256" key="4">
    <source>
        <dbReference type="ARBA" id="ARBA00022741"/>
    </source>
</evidence>
<evidence type="ECO:0000256" key="5">
    <source>
        <dbReference type="ARBA" id="ARBA00022840"/>
    </source>
</evidence>
<evidence type="ECO:0000313" key="14">
    <source>
        <dbReference type="EMBL" id="TGZ64341.1"/>
    </source>
</evidence>
<dbReference type="PANTHER" id="PTHR47968:SF36">
    <property type="entry name" value="KINESIN HEAVY CHAIN ISOFORM X1"/>
    <property type="match status" value="1"/>
</dbReference>
<keyword evidence="3 11" id="KW-0493">Microtubule</keyword>
<evidence type="ECO:0000256" key="3">
    <source>
        <dbReference type="ARBA" id="ARBA00022701"/>
    </source>
</evidence>
<dbReference type="PRINTS" id="PR00380">
    <property type="entry name" value="KINESINHEAVY"/>
</dbReference>
<feature type="domain" description="Kinesin motor" evidence="13">
    <location>
        <begin position="14"/>
        <end position="331"/>
    </location>
</feature>
<keyword evidence="4 10" id="KW-0547">Nucleotide-binding</keyword>
<evidence type="ECO:0000256" key="10">
    <source>
        <dbReference type="PROSITE-ProRule" id="PRU00283"/>
    </source>
</evidence>
<evidence type="ECO:0000256" key="6">
    <source>
        <dbReference type="ARBA" id="ARBA00023054"/>
    </source>
</evidence>
<dbReference type="InterPro" id="IPR059182">
    <property type="entry name" value="Khc_C"/>
</dbReference>
<dbReference type="GO" id="GO:0007018">
    <property type="term" value="P:microtubule-based movement"/>
    <property type="evidence" value="ECO:0007669"/>
    <property type="project" value="InterPro"/>
</dbReference>
<evidence type="ECO:0000256" key="1">
    <source>
        <dbReference type="ARBA" id="ARBA00004245"/>
    </source>
</evidence>
<comment type="caution">
    <text evidence="14">The sequence shown here is derived from an EMBL/GenBank/DDBJ whole genome shotgun (WGS) entry which is preliminary data.</text>
</comment>
<evidence type="ECO:0000256" key="9">
    <source>
        <dbReference type="ARBA" id="ARBA00034704"/>
    </source>
</evidence>
<dbReference type="InterPro" id="IPR019821">
    <property type="entry name" value="Kinesin_motor_CS"/>
</dbReference>
<dbReference type="GO" id="GO:0005874">
    <property type="term" value="C:microtubule"/>
    <property type="evidence" value="ECO:0007669"/>
    <property type="project" value="UniProtKB-KW"/>
</dbReference>
<dbReference type="EMBL" id="SJOL01006792">
    <property type="protein sequence ID" value="TGZ64341.1"/>
    <property type="molecule type" value="Genomic_DNA"/>
</dbReference>
<evidence type="ECO:0000256" key="11">
    <source>
        <dbReference type="RuleBase" id="RU000394"/>
    </source>
</evidence>
<dbReference type="InterPro" id="IPR027640">
    <property type="entry name" value="Kinesin-like_fam"/>
</dbReference>
<feature type="coiled-coil region" evidence="12">
    <location>
        <begin position="889"/>
        <end position="955"/>
    </location>
</feature>
<dbReference type="CDD" id="cd23649">
    <property type="entry name" value="Khc_CBD_cc"/>
    <property type="match status" value="1"/>
</dbReference>
<evidence type="ECO:0000256" key="12">
    <source>
        <dbReference type="SAM" id="Coils"/>
    </source>
</evidence>
<comment type="similarity">
    <text evidence="9">Belongs to the TRAFAC class myosin-kinesin ATPase superfamily. Kinesin family. KIN-5/BimC subfamily.</text>
</comment>
<dbReference type="FunFam" id="3.40.850.10:FF:000019">
    <property type="entry name" value="Kinesin-like protein KIN-5D"/>
    <property type="match status" value="1"/>
</dbReference>
<evidence type="ECO:0000259" key="13">
    <source>
        <dbReference type="PROSITE" id="PS50067"/>
    </source>
</evidence>
<evidence type="ECO:0000256" key="8">
    <source>
        <dbReference type="ARBA" id="ARBA00023212"/>
    </source>
</evidence>
<dbReference type="GO" id="GO:0003777">
    <property type="term" value="F:microtubule motor activity"/>
    <property type="evidence" value="ECO:0007669"/>
    <property type="project" value="InterPro"/>
</dbReference>
<dbReference type="PANTHER" id="PTHR47968">
    <property type="entry name" value="CENTROMERE PROTEIN E"/>
    <property type="match status" value="1"/>
</dbReference>
<protein>
    <recommendedName>
        <fullName evidence="11">Kinesin-like protein</fullName>
    </recommendedName>
</protein>
<evidence type="ECO:0000313" key="15">
    <source>
        <dbReference type="Proteomes" id="UP000308267"/>
    </source>
</evidence>
<keyword evidence="15" id="KW-1185">Reference proteome</keyword>
<dbReference type="GO" id="GO:0005524">
    <property type="term" value="F:ATP binding"/>
    <property type="evidence" value="ECO:0007669"/>
    <property type="project" value="UniProtKB-UniRule"/>
</dbReference>
<keyword evidence="2" id="KW-0963">Cytoplasm</keyword>
<keyword evidence="8" id="KW-0206">Cytoskeleton</keyword>
<dbReference type="AlphaFoldDB" id="A0A4S2LL65"/>
<reference evidence="14 15" key="1">
    <citation type="journal article" date="2019" name="BMC Genomics">
        <title>New insights from Opisthorchis felineus genome: update on genomics of the epidemiologically important liver flukes.</title>
        <authorList>
            <person name="Ershov N.I."/>
            <person name="Mordvinov V.A."/>
            <person name="Prokhortchouk E.B."/>
            <person name="Pakharukova M.Y."/>
            <person name="Gunbin K.V."/>
            <person name="Ustyantsev K."/>
            <person name="Genaev M.A."/>
            <person name="Blinov A.G."/>
            <person name="Mazur A."/>
            <person name="Boulygina E."/>
            <person name="Tsygankova S."/>
            <person name="Khrameeva E."/>
            <person name="Chekanov N."/>
            <person name="Fan G."/>
            <person name="Xiao A."/>
            <person name="Zhang H."/>
            <person name="Xu X."/>
            <person name="Yang H."/>
            <person name="Solovyev V."/>
            <person name="Lee S.M."/>
            <person name="Liu X."/>
            <person name="Afonnikov D.A."/>
            <person name="Skryabin K.G."/>
        </authorList>
    </citation>
    <scope>NUCLEOTIDE SEQUENCE [LARGE SCALE GENOMIC DNA]</scope>
    <source>
        <strain evidence="14">AK-0245</strain>
        <tissue evidence="14">Whole organism</tissue>
    </source>
</reference>
<dbReference type="SMART" id="SM00129">
    <property type="entry name" value="KISc"/>
    <property type="match status" value="1"/>
</dbReference>
<dbReference type="PROSITE" id="PS00411">
    <property type="entry name" value="KINESIN_MOTOR_1"/>
    <property type="match status" value="1"/>
</dbReference>
<keyword evidence="7 10" id="KW-0505">Motor protein</keyword>
<accession>A0A4S2LL65</accession>
<proteinExistence type="inferred from homology"/>
<dbReference type="InterPro" id="IPR036961">
    <property type="entry name" value="Kinesin_motor_dom_sf"/>
</dbReference>
<feature type="coiled-coil region" evidence="12">
    <location>
        <begin position="675"/>
        <end position="723"/>
    </location>
</feature>
<sequence length="981" mass="111219">MSAHPTRANVMKEAITVVCRIRPLNQTERMKSSATCVTFPSHNSVTVGGKTYTFDVVLQPNATQLEVYEKSVKSIVLSVLNGYNGTIFAYGQTASGKTYTMEGRMKDAEYKGIIPRIIEDIFLHIEKMDENLEFLIKVSYFELYMEKIKDLLDISKTNLPIHETKGRVAYVKGVTERFVSCADDLLDALDEGKMNRHVSVTNMNEHSSRSHSIFRICIQQNNRETGKQLIGSLYLVDLAGSEKVSKSGAEGSTLDEAKNINKSLSTLGNVINALVEGSTHVPYRDSKLTRILQQSLGGNSKTTIIIAASPAVSNELETKSTMVFGVRAKTIKNQVAPNAQLTAEEWRRLYERETDRTRQLFVALVTLDAEVRRWRNGETLSKEQWFTEDNFGKAYGELTCENADSLIHSSPGERASSIALPHAQDTPTTETPSLSVTIPPKCQTRISTQITEPAEETQSAEVFRLLDEKDDEINKQCQLVAKLENQLNQTREDYTRATRENDRLQTLLEKVQREADVRRTEVKDVLQALEELAVTYDEKNTQCKKVSKELEDMTTEITKLKEKLEIHEADAEELKASSAAIKDKLKELLYNLNLELCDLGSQLSKVFSHTPPDKSGTVEEQAAVLKLYVLQIKSELQTLIKHADVRPNDEYSLQGAPLGSSTNLPKSSMDFGEFQRDVERKTKELMNLLKESERTITRKQSQITQLEAELQMLNKELLQQRSAKQLLIELKQVGGMSEQIFARIQHAMERTATHIQDQLAKAKGDAQCAHNEADKLKEENIILKVQLERFVTETELLQRRLDGLESGKNEPPIALKEQAKNELKAMEDTVMHELEVLHSLRRTFITDLKNRVKKNVNKDTSVLDEEPIETQAVGSALQRERIGFLKTSLDNLTKVHKQLVRDNADLRCDIPKLEKRVKASMERIKDLEVALRESKEQMMRDKRRYHQEIERIKEANWARGNARVRTNIVKPIRAGQQKDSG</sequence>
<organism evidence="14 15">
    <name type="scientific">Opisthorchis felineus</name>
    <dbReference type="NCBI Taxonomy" id="147828"/>
    <lineage>
        <taxon>Eukaryota</taxon>
        <taxon>Metazoa</taxon>
        <taxon>Spiralia</taxon>
        <taxon>Lophotrochozoa</taxon>
        <taxon>Platyhelminthes</taxon>
        <taxon>Trematoda</taxon>
        <taxon>Digenea</taxon>
        <taxon>Opisthorchiida</taxon>
        <taxon>Opisthorchiata</taxon>
        <taxon>Opisthorchiidae</taxon>
        <taxon>Opisthorchis</taxon>
    </lineage>
</organism>
<evidence type="ECO:0000256" key="7">
    <source>
        <dbReference type="ARBA" id="ARBA00023175"/>
    </source>
</evidence>
<name>A0A4S2LL65_OPIFE</name>
<dbReference type="CDD" id="cd01369">
    <property type="entry name" value="KISc_KHC_KIF5"/>
    <property type="match status" value="1"/>
</dbReference>
<dbReference type="Pfam" id="PF00225">
    <property type="entry name" value="Kinesin"/>
    <property type="match status" value="1"/>
</dbReference>
<keyword evidence="5 10" id="KW-0067">ATP-binding</keyword>
<dbReference type="GO" id="GO:0008017">
    <property type="term" value="F:microtubule binding"/>
    <property type="evidence" value="ECO:0007669"/>
    <property type="project" value="InterPro"/>
</dbReference>
<dbReference type="EMBL" id="SJOL01006792">
    <property type="protein sequence ID" value="TGZ64342.1"/>
    <property type="molecule type" value="Genomic_DNA"/>
</dbReference>
<dbReference type="Gene3D" id="3.40.850.10">
    <property type="entry name" value="Kinesin motor domain"/>
    <property type="match status" value="1"/>
</dbReference>
<evidence type="ECO:0000256" key="2">
    <source>
        <dbReference type="ARBA" id="ARBA00022490"/>
    </source>
</evidence>
<dbReference type="STRING" id="147828.A0A4S2LL65"/>
<keyword evidence="6 12" id="KW-0175">Coiled coil</keyword>
<dbReference type="OrthoDB" id="3176171at2759"/>
<dbReference type="InterPro" id="IPR001752">
    <property type="entry name" value="Kinesin_motor_dom"/>
</dbReference>
<feature type="binding site" evidence="10">
    <location>
        <begin position="91"/>
        <end position="98"/>
    </location>
    <ligand>
        <name>ATP</name>
        <dbReference type="ChEBI" id="CHEBI:30616"/>
    </ligand>
</feature>
<dbReference type="InterPro" id="IPR027417">
    <property type="entry name" value="P-loop_NTPase"/>
</dbReference>
<gene>
    <name evidence="14" type="ORF">CRM22_006422</name>
</gene>
<dbReference type="GO" id="GO:0007010">
    <property type="term" value="P:cytoskeleton organization"/>
    <property type="evidence" value="ECO:0007669"/>
    <property type="project" value="UniProtKB-ARBA"/>
</dbReference>